<organism evidence="1 2">
    <name type="scientific">Coccomyxa viridis</name>
    <dbReference type="NCBI Taxonomy" id="1274662"/>
    <lineage>
        <taxon>Eukaryota</taxon>
        <taxon>Viridiplantae</taxon>
        <taxon>Chlorophyta</taxon>
        <taxon>core chlorophytes</taxon>
        <taxon>Trebouxiophyceae</taxon>
        <taxon>Trebouxiophyceae incertae sedis</taxon>
        <taxon>Coccomyxaceae</taxon>
        <taxon>Coccomyxa</taxon>
    </lineage>
</organism>
<reference evidence="1 2" key="1">
    <citation type="submission" date="2024-06" db="EMBL/GenBank/DDBJ databases">
        <authorList>
            <person name="Kraege A."/>
            <person name="Thomma B."/>
        </authorList>
    </citation>
    <scope>NUCLEOTIDE SEQUENCE [LARGE SCALE GENOMIC DNA]</scope>
</reference>
<evidence type="ECO:0000313" key="1">
    <source>
        <dbReference type="EMBL" id="CAL5224688.1"/>
    </source>
</evidence>
<dbReference type="EMBL" id="CAXHTA020000011">
    <property type="protein sequence ID" value="CAL5224688.1"/>
    <property type="molecule type" value="Genomic_DNA"/>
</dbReference>
<dbReference type="Proteomes" id="UP001497392">
    <property type="component" value="Unassembled WGS sequence"/>
</dbReference>
<name>A0ABP1FXU9_9CHLO</name>
<protein>
    <submittedName>
        <fullName evidence="1">G7412 protein</fullName>
    </submittedName>
</protein>
<gene>
    <name evidence="1" type="primary">g7412</name>
    <name evidence="1" type="ORF">VP750_LOCUS6347</name>
</gene>
<keyword evidence="2" id="KW-1185">Reference proteome</keyword>
<accession>A0ABP1FXU9</accession>
<sequence length="165" mass="17540">MYKELKTWLPASVTLVHLPQTADAGIQATPDYLIRSQPDTACMSTMEAIARALGIMEGDPSIVAALLKPLRLMTALQAEFDPSTHTRMQQGTGSCVTGKSFGFKMPAGVGLINKCRTSAVWFSIVQGMGRCAHVGPSVSNTSGHSVLKPSQGQYLRGGAKQLYAA</sequence>
<proteinExistence type="predicted"/>
<comment type="caution">
    <text evidence="1">The sequence shown here is derived from an EMBL/GenBank/DDBJ whole genome shotgun (WGS) entry which is preliminary data.</text>
</comment>
<evidence type="ECO:0000313" key="2">
    <source>
        <dbReference type="Proteomes" id="UP001497392"/>
    </source>
</evidence>